<keyword evidence="1" id="KW-0812">Transmembrane</keyword>
<evidence type="ECO:0000256" key="1">
    <source>
        <dbReference type="SAM" id="Phobius"/>
    </source>
</evidence>
<dbReference type="Pfam" id="PF16344">
    <property type="entry name" value="FecR_C"/>
    <property type="match status" value="1"/>
</dbReference>
<evidence type="ECO:0000313" key="4">
    <source>
        <dbReference type="EMBL" id="PYF72912.1"/>
    </source>
</evidence>
<organism evidence="4 5">
    <name type="scientific">Pedobacter nutrimenti</name>
    <dbReference type="NCBI Taxonomy" id="1241337"/>
    <lineage>
        <taxon>Bacteria</taxon>
        <taxon>Pseudomonadati</taxon>
        <taxon>Bacteroidota</taxon>
        <taxon>Sphingobacteriia</taxon>
        <taxon>Sphingobacteriales</taxon>
        <taxon>Sphingobacteriaceae</taxon>
        <taxon>Pedobacter</taxon>
    </lineage>
</organism>
<dbReference type="Pfam" id="PF04773">
    <property type="entry name" value="FecR"/>
    <property type="match status" value="1"/>
</dbReference>
<sequence length="353" mass="39713">MQEEFNEENPGAPLPPFYKRWSFRYLLIACLALLATAIGAAFYKNHPDLDNISYTADTDFKAGGPKATLILGNGFKISLTAQSRGEIDVQQGVRIRQINGELIYELNRGLSDADTSRQVTETSAVADNEIFTPRGGTYKLVLADGTKVWLNAASSLRYPAKFSDTARIVELKGEAYFEIAKTGHSPFKVKVAKQIIEAENANFNISTYADDHFSSITLVSGQARLMSPEKLEEFRAQGLEKRIVLEPGEQAVLDQKGLKLEKVHPEEAVSWKNGYFQFNNASLKNVMRQMSRWYDADVIYEGEVPDLKFSGEVRREASASTFLEMMAYLKLRFKIRKMEDGRREVVVRPAKSK</sequence>
<evidence type="ECO:0000259" key="2">
    <source>
        <dbReference type="Pfam" id="PF04773"/>
    </source>
</evidence>
<feature type="domain" description="FecR protein" evidence="2">
    <location>
        <begin position="129"/>
        <end position="223"/>
    </location>
</feature>
<feature type="domain" description="Protein FecR C-terminal" evidence="3">
    <location>
        <begin position="275"/>
        <end position="336"/>
    </location>
</feature>
<evidence type="ECO:0000259" key="3">
    <source>
        <dbReference type="Pfam" id="PF16344"/>
    </source>
</evidence>
<keyword evidence="5" id="KW-1185">Reference proteome</keyword>
<dbReference type="GO" id="GO:0016989">
    <property type="term" value="F:sigma factor antagonist activity"/>
    <property type="evidence" value="ECO:0007669"/>
    <property type="project" value="TreeGrafter"/>
</dbReference>
<dbReference type="PANTHER" id="PTHR30273:SF2">
    <property type="entry name" value="PROTEIN FECR"/>
    <property type="match status" value="1"/>
</dbReference>
<proteinExistence type="predicted"/>
<evidence type="ECO:0000313" key="5">
    <source>
        <dbReference type="Proteomes" id="UP000248198"/>
    </source>
</evidence>
<accession>A0A318UCD9</accession>
<dbReference type="InterPro" id="IPR006860">
    <property type="entry name" value="FecR"/>
</dbReference>
<dbReference type="Gene3D" id="2.60.120.1440">
    <property type="match status" value="1"/>
</dbReference>
<protein>
    <submittedName>
        <fullName evidence="4">FecR family protein</fullName>
    </submittedName>
</protein>
<dbReference type="OrthoDB" id="737982at2"/>
<keyword evidence="1" id="KW-1133">Transmembrane helix</keyword>
<dbReference type="RefSeq" id="WP_110832784.1">
    <property type="nucleotide sequence ID" value="NZ_QKLU01000005.1"/>
</dbReference>
<feature type="transmembrane region" description="Helical" evidence="1">
    <location>
        <begin position="23"/>
        <end position="43"/>
    </location>
</feature>
<dbReference type="EMBL" id="QKLU01000005">
    <property type="protein sequence ID" value="PYF72912.1"/>
    <property type="molecule type" value="Genomic_DNA"/>
</dbReference>
<dbReference type="AlphaFoldDB" id="A0A318UCD9"/>
<reference evidence="4 5" key="1">
    <citation type="submission" date="2018-06" db="EMBL/GenBank/DDBJ databases">
        <title>Genomic Encyclopedia of Archaeal and Bacterial Type Strains, Phase II (KMG-II): from individual species to whole genera.</title>
        <authorList>
            <person name="Goeker M."/>
        </authorList>
    </citation>
    <scope>NUCLEOTIDE SEQUENCE [LARGE SCALE GENOMIC DNA]</scope>
    <source>
        <strain evidence="4 5">DSM 27372</strain>
    </source>
</reference>
<name>A0A318UCD9_9SPHI</name>
<dbReference type="Gene3D" id="3.55.50.30">
    <property type="match status" value="1"/>
</dbReference>
<comment type="caution">
    <text evidence="4">The sequence shown here is derived from an EMBL/GenBank/DDBJ whole genome shotgun (WGS) entry which is preliminary data.</text>
</comment>
<keyword evidence="1" id="KW-0472">Membrane</keyword>
<dbReference type="InterPro" id="IPR012373">
    <property type="entry name" value="Ferrdict_sens_TM"/>
</dbReference>
<dbReference type="Proteomes" id="UP000248198">
    <property type="component" value="Unassembled WGS sequence"/>
</dbReference>
<gene>
    <name evidence="4" type="ORF">B0O44_105286</name>
</gene>
<dbReference type="InterPro" id="IPR032508">
    <property type="entry name" value="FecR_C"/>
</dbReference>
<dbReference type="PANTHER" id="PTHR30273">
    <property type="entry name" value="PERIPLASMIC SIGNAL SENSOR AND SIGMA FACTOR ACTIVATOR FECR-RELATED"/>
    <property type="match status" value="1"/>
</dbReference>